<name>A0ABR9SVC9_9PSED</name>
<proteinExistence type="predicted"/>
<evidence type="ECO:0000313" key="2">
    <source>
        <dbReference type="EMBL" id="MBE8592249.1"/>
    </source>
</evidence>
<reference evidence="2 3" key="1">
    <citation type="submission" date="2020-10" db="EMBL/GenBank/DDBJ databases">
        <title>The draft genomes of Cyclamen pathogen Pseudomonas sp.</title>
        <authorList>
            <person name="Fujikawa T."/>
            <person name="Sawada H."/>
        </authorList>
    </citation>
    <scope>NUCLEOTIDE SEQUENCE [LARGE SCALE GENOMIC DNA]</scope>
    <source>
        <strain evidence="2 3">MAFF 301449</strain>
    </source>
</reference>
<sequence>MAENLPYSNSVGTLVNMLEKIKTASTPERFTQDFVSTKLGMKGGTAAGCIPLLKKMGFVASDGSPTDLYKEFRNPEKSRIAVGKAFRKLYQRLYEMNEYLHDASDEQIRGMVVECTGGEKASSATKFTIATINALRKIADFDTANDDGSESGDPIVSRIHSSEPPLLPPPIQTSSHQQSAKGINLAYTINLNLPATKDIEVFNAIFKSLKEHILGD</sequence>
<keyword evidence="3" id="KW-1185">Reference proteome</keyword>
<dbReference type="EMBL" id="JADDUM010000114">
    <property type="protein sequence ID" value="MBE8592249.1"/>
    <property type="molecule type" value="Genomic_DNA"/>
</dbReference>
<accession>A0ABR9SVC9</accession>
<dbReference type="RefSeq" id="WP_193862919.1">
    <property type="nucleotide sequence ID" value="NZ_JADDUM010000114.1"/>
</dbReference>
<protein>
    <submittedName>
        <fullName evidence="2">DUF5343 domain-containing protein</fullName>
    </submittedName>
</protein>
<dbReference type="Proteomes" id="UP000613075">
    <property type="component" value="Unassembled WGS sequence"/>
</dbReference>
<organism evidence="2 3">
    <name type="scientific">Pseudomonas cyclaminis</name>
    <dbReference type="NCBI Taxonomy" id="2781239"/>
    <lineage>
        <taxon>Bacteria</taxon>
        <taxon>Pseudomonadati</taxon>
        <taxon>Pseudomonadota</taxon>
        <taxon>Gammaproteobacteria</taxon>
        <taxon>Pseudomonadales</taxon>
        <taxon>Pseudomonadaceae</taxon>
        <taxon>Pseudomonas</taxon>
    </lineage>
</organism>
<feature type="region of interest" description="Disordered" evidence="1">
    <location>
        <begin position="144"/>
        <end position="178"/>
    </location>
</feature>
<evidence type="ECO:0000256" key="1">
    <source>
        <dbReference type="SAM" id="MobiDB-lite"/>
    </source>
</evidence>
<gene>
    <name evidence="2" type="ORF">IQK56_15625</name>
</gene>
<dbReference type="Pfam" id="PF17278">
    <property type="entry name" value="DUF5343"/>
    <property type="match status" value="1"/>
</dbReference>
<evidence type="ECO:0000313" key="3">
    <source>
        <dbReference type="Proteomes" id="UP000613075"/>
    </source>
</evidence>
<dbReference type="InterPro" id="IPR035235">
    <property type="entry name" value="DUF5343"/>
</dbReference>
<comment type="caution">
    <text evidence="2">The sequence shown here is derived from an EMBL/GenBank/DDBJ whole genome shotgun (WGS) entry which is preliminary data.</text>
</comment>